<reference evidence="1 2" key="1">
    <citation type="journal article" date="2018" name="Sci. Rep.">
        <title>Genomic signatures of local adaptation to the degree of environmental predictability in rotifers.</title>
        <authorList>
            <person name="Franch-Gras L."/>
            <person name="Hahn C."/>
            <person name="Garcia-Roger E.M."/>
            <person name="Carmona M.J."/>
            <person name="Serra M."/>
            <person name="Gomez A."/>
        </authorList>
    </citation>
    <scope>NUCLEOTIDE SEQUENCE [LARGE SCALE GENOMIC DNA]</scope>
    <source>
        <strain evidence="1">HYR1</strain>
    </source>
</reference>
<protein>
    <submittedName>
        <fullName evidence="1">Uncharacterized protein</fullName>
    </submittedName>
</protein>
<keyword evidence="2" id="KW-1185">Reference proteome</keyword>
<accession>A0A3M7RNS6</accession>
<dbReference type="Proteomes" id="UP000276133">
    <property type="component" value="Unassembled WGS sequence"/>
</dbReference>
<comment type="caution">
    <text evidence="1">The sequence shown here is derived from an EMBL/GenBank/DDBJ whole genome shotgun (WGS) entry which is preliminary data.</text>
</comment>
<gene>
    <name evidence="1" type="ORF">BpHYR1_007750</name>
</gene>
<evidence type="ECO:0000313" key="2">
    <source>
        <dbReference type="Proteomes" id="UP000276133"/>
    </source>
</evidence>
<proteinExistence type="predicted"/>
<sequence>MLNNSKKKERQIGRKLKKLNFLCNITEKFIKYTLKNTANKGKMNADAENKISIRFKLIIAKKVQQLKI</sequence>
<name>A0A3M7RNS6_BRAPC</name>
<dbReference type="EMBL" id="REGN01002959">
    <property type="protein sequence ID" value="RNA25223.1"/>
    <property type="molecule type" value="Genomic_DNA"/>
</dbReference>
<evidence type="ECO:0000313" key="1">
    <source>
        <dbReference type="EMBL" id="RNA25223.1"/>
    </source>
</evidence>
<organism evidence="1 2">
    <name type="scientific">Brachionus plicatilis</name>
    <name type="common">Marine rotifer</name>
    <name type="synonym">Brachionus muelleri</name>
    <dbReference type="NCBI Taxonomy" id="10195"/>
    <lineage>
        <taxon>Eukaryota</taxon>
        <taxon>Metazoa</taxon>
        <taxon>Spiralia</taxon>
        <taxon>Gnathifera</taxon>
        <taxon>Rotifera</taxon>
        <taxon>Eurotatoria</taxon>
        <taxon>Monogononta</taxon>
        <taxon>Pseudotrocha</taxon>
        <taxon>Ploima</taxon>
        <taxon>Brachionidae</taxon>
        <taxon>Brachionus</taxon>
    </lineage>
</organism>
<dbReference type="AlphaFoldDB" id="A0A3M7RNS6"/>